<accession>A0A1V9ZAZ4</accession>
<keyword evidence="2" id="KW-1185">Reference proteome</keyword>
<organism evidence="1 2">
    <name type="scientific">Thraustotheca clavata</name>
    <dbReference type="NCBI Taxonomy" id="74557"/>
    <lineage>
        <taxon>Eukaryota</taxon>
        <taxon>Sar</taxon>
        <taxon>Stramenopiles</taxon>
        <taxon>Oomycota</taxon>
        <taxon>Saprolegniomycetes</taxon>
        <taxon>Saprolegniales</taxon>
        <taxon>Achlyaceae</taxon>
        <taxon>Thraustotheca</taxon>
    </lineage>
</organism>
<evidence type="ECO:0000313" key="2">
    <source>
        <dbReference type="Proteomes" id="UP000243217"/>
    </source>
</evidence>
<dbReference type="OrthoDB" id="78798at2759"/>
<sequence>MPVLTVSSIMSTPVMPIGPATKGVIFKSGLPATSQNIIRYIDILIGMCIILLVAVDSVVNNWVINDFVGDGYAFLTPIATVQNADQLQQEYQFASHSGLIDLSNIGYWMINTTVSALSAKSDSIFVLSVGWFTSAPESADQCKIFQATYPFDISQTPVAHLGVVSNSVTYIRGNAATHIFRNDLTENLAKAPIDSTGLDALGYVPGRIGTDMRLTTGISLVNTSTPQVYDVAFYKIYPKSFCSGCDPATELGFGHCNLTFVYNDSSKSVTITKSNNLLGSTYKLGLLSPHSSFSTASYYVKFTAILFAVGGFLASRRTVMWLEVDHTKTQSIASKIIRMVLPKYFPYPSRALRFDMFCYNSDIFSILFAPNEFV</sequence>
<dbReference type="Proteomes" id="UP000243217">
    <property type="component" value="Unassembled WGS sequence"/>
</dbReference>
<gene>
    <name evidence="1" type="ORF">THRCLA_07999</name>
</gene>
<evidence type="ECO:0000313" key="1">
    <source>
        <dbReference type="EMBL" id="OQR95165.1"/>
    </source>
</evidence>
<reference evidence="1 2" key="1">
    <citation type="journal article" date="2014" name="Genome Biol. Evol.">
        <title>The secreted proteins of Achlya hypogyna and Thraustotheca clavata identify the ancestral oomycete secretome and reveal gene acquisitions by horizontal gene transfer.</title>
        <authorList>
            <person name="Misner I."/>
            <person name="Blouin N."/>
            <person name="Leonard G."/>
            <person name="Richards T.A."/>
            <person name="Lane C.E."/>
        </authorList>
    </citation>
    <scope>NUCLEOTIDE SEQUENCE [LARGE SCALE GENOMIC DNA]</scope>
    <source>
        <strain evidence="1 2">ATCC 34112</strain>
    </source>
</reference>
<protein>
    <submittedName>
        <fullName evidence="1">Uncharacterized protein</fullName>
    </submittedName>
</protein>
<comment type="caution">
    <text evidence="1">The sequence shown here is derived from an EMBL/GenBank/DDBJ whole genome shotgun (WGS) entry which is preliminary data.</text>
</comment>
<name>A0A1V9ZAZ4_9STRA</name>
<dbReference type="AlphaFoldDB" id="A0A1V9ZAZ4"/>
<dbReference type="EMBL" id="JNBS01002141">
    <property type="protein sequence ID" value="OQR95165.1"/>
    <property type="molecule type" value="Genomic_DNA"/>
</dbReference>
<proteinExistence type="predicted"/>